<accession>A0A934QNW4</accession>
<dbReference type="Gene3D" id="3.40.630.30">
    <property type="match status" value="1"/>
</dbReference>
<dbReference type="Proteomes" id="UP000635245">
    <property type="component" value="Unassembled WGS sequence"/>
</dbReference>
<comment type="caution">
    <text evidence="2">The sequence shown here is derived from an EMBL/GenBank/DDBJ whole genome shotgun (WGS) entry which is preliminary data.</text>
</comment>
<dbReference type="Pfam" id="PF14542">
    <property type="entry name" value="Acetyltransf_CG"/>
    <property type="match status" value="1"/>
</dbReference>
<keyword evidence="3" id="KW-1185">Reference proteome</keyword>
<dbReference type="PANTHER" id="PTHR31435">
    <property type="entry name" value="PROTEIN NATD1"/>
    <property type="match status" value="1"/>
</dbReference>
<gene>
    <name evidence="2" type="ORF">JHE00_00220</name>
</gene>
<dbReference type="EMBL" id="JAENJH010000001">
    <property type="protein sequence ID" value="MBK1782729.1"/>
    <property type="molecule type" value="Genomic_DNA"/>
</dbReference>
<organism evidence="2 3">
    <name type="scientific">Prauserella cavernicola</name>
    <dbReference type="NCBI Taxonomy" id="2800127"/>
    <lineage>
        <taxon>Bacteria</taxon>
        <taxon>Bacillati</taxon>
        <taxon>Actinomycetota</taxon>
        <taxon>Actinomycetes</taxon>
        <taxon>Pseudonocardiales</taxon>
        <taxon>Pseudonocardiaceae</taxon>
        <taxon>Prauserella</taxon>
    </lineage>
</organism>
<dbReference type="SUPFAM" id="SSF55729">
    <property type="entry name" value="Acyl-CoA N-acyltransferases (Nat)"/>
    <property type="match status" value="1"/>
</dbReference>
<dbReference type="AlphaFoldDB" id="A0A934QNW4"/>
<dbReference type="InterPro" id="IPR045057">
    <property type="entry name" value="Gcn5-rel_NAT"/>
</dbReference>
<proteinExistence type="predicted"/>
<reference evidence="2" key="1">
    <citation type="submission" date="2020-12" db="EMBL/GenBank/DDBJ databases">
        <title>Prauserella sp. ASG 168, a novel actinomycete isolated from cave rock.</title>
        <authorList>
            <person name="Suriyachadkun C."/>
        </authorList>
    </citation>
    <scope>NUCLEOTIDE SEQUENCE</scope>
    <source>
        <strain evidence="2">ASG 168</strain>
    </source>
</reference>
<name>A0A934QNW4_9PSEU</name>
<protein>
    <submittedName>
        <fullName evidence="2">N-acetyltransferase</fullName>
    </submittedName>
</protein>
<sequence length="103" mass="11620">MTEQTTPPSVVRNEERNRYEVWSGDRLAGFTEYRERGDRTVFVHTEVDEAFAGQGLGKVLAAGALDDVVERGRVIVPICPFIAKFLDKNPGYEPHVKRRESGK</sequence>
<dbReference type="PROSITE" id="PS51729">
    <property type="entry name" value="GNAT_YJDJ"/>
    <property type="match status" value="1"/>
</dbReference>
<dbReference type="InterPro" id="IPR016181">
    <property type="entry name" value="Acyl_CoA_acyltransferase"/>
</dbReference>
<dbReference type="RefSeq" id="WP_200313508.1">
    <property type="nucleotide sequence ID" value="NZ_JAENJH010000001.1"/>
</dbReference>
<dbReference type="InterPro" id="IPR031165">
    <property type="entry name" value="GNAT_YJDJ"/>
</dbReference>
<evidence type="ECO:0000259" key="1">
    <source>
        <dbReference type="PROSITE" id="PS51729"/>
    </source>
</evidence>
<feature type="domain" description="N-acetyltransferase" evidence="1">
    <location>
        <begin position="11"/>
        <end position="97"/>
    </location>
</feature>
<evidence type="ECO:0000313" key="3">
    <source>
        <dbReference type="Proteomes" id="UP000635245"/>
    </source>
</evidence>
<evidence type="ECO:0000313" key="2">
    <source>
        <dbReference type="EMBL" id="MBK1782729.1"/>
    </source>
</evidence>
<dbReference type="PANTHER" id="PTHR31435:SF10">
    <property type="entry name" value="BSR4717 PROTEIN"/>
    <property type="match status" value="1"/>
</dbReference>